<reference evidence="1 2" key="1">
    <citation type="submission" date="2019-08" db="EMBL/GenBank/DDBJ databases">
        <title>Deep-cultivation of Planctomycetes and their phenomic and genomic characterization uncovers novel biology.</title>
        <authorList>
            <person name="Wiegand S."/>
            <person name="Jogler M."/>
            <person name="Boedeker C."/>
            <person name="Pinto D."/>
            <person name="Vollmers J."/>
            <person name="Rivas-Marin E."/>
            <person name="Kohn T."/>
            <person name="Peeters S.H."/>
            <person name="Heuer A."/>
            <person name="Rast P."/>
            <person name="Oberbeckmann S."/>
            <person name="Bunk B."/>
            <person name="Jeske O."/>
            <person name="Meyerdierks A."/>
            <person name="Storesund J.E."/>
            <person name="Kallscheuer N."/>
            <person name="Luecker S."/>
            <person name="Lage O.M."/>
            <person name="Pohl T."/>
            <person name="Merkel B.J."/>
            <person name="Hornburger P."/>
            <person name="Mueller R.-W."/>
            <person name="Bruemmer F."/>
            <person name="Labrenz M."/>
            <person name="Spormann A.M."/>
            <person name="Op Den Camp H."/>
            <person name="Overmann J."/>
            <person name="Amann R."/>
            <person name="Jetten M.S.M."/>
            <person name="Mascher T."/>
            <person name="Medema M.H."/>
            <person name="Devos D.P."/>
            <person name="Kaster A.-K."/>
            <person name="Ovreas L."/>
            <person name="Rohde M."/>
            <person name="Galperin M.Y."/>
            <person name="Jogler C."/>
        </authorList>
    </citation>
    <scope>NUCLEOTIDE SEQUENCE [LARGE SCALE GENOMIC DNA]</scope>
    <source>
        <strain evidence="1 2">LF1</strain>
    </source>
</reference>
<name>A0A5B1CKZ5_9BACT</name>
<comment type="caution">
    <text evidence="1">The sequence shown here is derived from an EMBL/GenBank/DDBJ whole genome shotgun (WGS) entry which is preliminary data.</text>
</comment>
<accession>A0A5B1CKZ5</accession>
<sequence length="245" mass="27928">MDRIHRQADKQVDELRHVAVVIGEPGHDQRHAGIAFRVDETGEFQFLHLAWHHDLRKQNHISSKYSWVDPQVPKARLRQLAAICEDIAHANLVEQIPYSFGTPVDAFDESTKKFLLGPTTTGLTCASFVLAVFERAQLRLARYIGWASPDSDDIRWQQSVLEALRRTPGVSPEHINAVEREVGNSVRYRPEQVAGAAAIRKRRPVKYQYAKSLGNDVVRLLRGEQPVCELRLSRWDRLLDRLGLA</sequence>
<gene>
    <name evidence="1" type="ORF">LF1_29590</name>
</gene>
<organism evidence="1 2">
    <name type="scientific">Rubripirellula obstinata</name>
    <dbReference type="NCBI Taxonomy" id="406547"/>
    <lineage>
        <taxon>Bacteria</taxon>
        <taxon>Pseudomonadati</taxon>
        <taxon>Planctomycetota</taxon>
        <taxon>Planctomycetia</taxon>
        <taxon>Pirellulales</taxon>
        <taxon>Pirellulaceae</taxon>
        <taxon>Rubripirellula</taxon>
    </lineage>
</organism>
<evidence type="ECO:0000313" key="1">
    <source>
        <dbReference type="EMBL" id="KAA1260419.1"/>
    </source>
</evidence>
<proteinExistence type="predicted"/>
<dbReference type="Proteomes" id="UP000322699">
    <property type="component" value="Unassembled WGS sequence"/>
</dbReference>
<keyword evidence="2" id="KW-1185">Reference proteome</keyword>
<protein>
    <submittedName>
        <fullName evidence="1">Uncharacterized protein</fullName>
    </submittedName>
</protein>
<evidence type="ECO:0000313" key="2">
    <source>
        <dbReference type="Proteomes" id="UP000322699"/>
    </source>
</evidence>
<dbReference type="EMBL" id="VRLW01000001">
    <property type="protein sequence ID" value="KAA1260419.1"/>
    <property type="molecule type" value="Genomic_DNA"/>
</dbReference>
<dbReference type="AlphaFoldDB" id="A0A5B1CKZ5"/>